<dbReference type="InterPro" id="IPR027417">
    <property type="entry name" value="P-loop_NTPase"/>
</dbReference>
<evidence type="ECO:0000256" key="3">
    <source>
        <dbReference type="ARBA" id="ARBA00022741"/>
    </source>
</evidence>
<dbReference type="EMBL" id="CP002207">
    <property type="protein sequence ID" value="ADP31791.1"/>
    <property type="molecule type" value="Genomic_DNA"/>
</dbReference>
<evidence type="ECO:0000313" key="6">
    <source>
        <dbReference type="EMBL" id="ADP31791.1"/>
    </source>
</evidence>
<dbReference type="GeneID" id="92916520"/>
<dbReference type="PANTHER" id="PTHR43776:SF7">
    <property type="entry name" value="D,D-DIPEPTIDE TRANSPORT ATP-BINDING PROTEIN DDPF-RELATED"/>
    <property type="match status" value="1"/>
</dbReference>
<sequence length="334" mass="37814">MATAPLLHVNQLKMHFDAGRKKTVKAVDGVTFHIYEGETFGLVGESGCGKSTLGRVLMRLYHPTAGKITYRGTDLHDVSEKDHFTLNRKLQMIFQDPYASLNPRLTVREIIMEPMEIHQLYNTHKARLQIADELLESVGLHPAFGSRYPHEFSGGQRQRIGIARALSLHPEFIVADEPISALDVSVQAQVVNLLKRIQKEKGLTFLFIAHDLSMVKHISDRIGVMYLGHMMEITESGALYREPLHPYTKALLSSIPIPDPELEDKRERIILKGELPSPVNPPSGCVFRTRCPEAMPECKESRPMLEEVETGRFVACHLYRKERGPFKEKSKIDV</sequence>
<dbReference type="CDD" id="cd03257">
    <property type="entry name" value="ABC_NikE_OppD_transporters"/>
    <property type="match status" value="1"/>
</dbReference>
<dbReference type="InterPro" id="IPR003593">
    <property type="entry name" value="AAA+_ATPase"/>
</dbReference>
<comment type="similarity">
    <text evidence="1">Belongs to the ABC transporter superfamily.</text>
</comment>
<dbReference type="PROSITE" id="PS00211">
    <property type="entry name" value="ABC_TRANSPORTER_1"/>
    <property type="match status" value="1"/>
</dbReference>
<organism evidence="6 7">
    <name type="scientific">Bacillus atrophaeus (strain 1942)</name>
    <dbReference type="NCBI Taxonomy" id="720555"/>
    <lineage>
        <taxon>Bacteria</taxon>
        <taxon>Bacillati</taxon>
        <taxon>Bacillota</taxon>
        <taxon>Bacilli</taxon>
        <taxon>Bacillales</taxon>
        <taxon>Bacillaceae</taxon>
        <taxon>Bacillus</taxon>
    </lineage>
</organism>
<dbReference type="InterPro" id="IPR003439">
    <property type="entry name" value="ABC_transporter-like_ATP-bd"/>
</dbReference>
<dbReference type="InterPro" id="IPR017871">
    <property type="entry name" value="ABC_transporter-like_CS"/>
</dbReference>
<feature type="domain" description="ABC transporter" evidence="5">
    <location>
        <begin position="7"/>
        <end position="252"/>
    </location>
</feature>
<evidence type="ECO:0000256" key="4">
    <source>
        <dbReference type="ARBA" id="ARBA00022840"/>
    </source>
</evidence>
<accession>A0ABN3ZC44</accession>
<dbReference type="Pfam" id="PF08352">
    <property type="entry name" value="oligo_HPY"/>
    <property type="match status" value="1"/>
</dbReference>
<dbReference type="SUPFAM" id="SSF52540">
    <property type="entry name" value="P-loop containing nucleoside triphosphate hydrolases"/>
    <property type="match status" value="1"/>
</dbReference>
<keyword evidence="4" id="KW-0067">ATP-binding</keyword>
<dbReference type="PANTHER" id="PTHR43776">
    <property type="entry name" value="TRANSPORT ATP-BINDING PROTEIN"/>
    <property type="match status" value="1"/>
</dbReference>
<keyword evidence="3" id="KW-0547">Nucleotide-binding</keyword>
<evidence type="ECO:0000256" key="2">
    <source>
        <dbReference type="ARBA" id="ARBA00022448"/>
    </source>
</evidence>
<evidence type="ECO:0000313" key="7">
    <source>
        <dbReference type="Proteomes" id="UP000006867"/>
    </source>
</evidence>
<proteinExistence type="inferred from homology"/>
<dbReference type="Gene3D" id="3.40.50.300">
    <property type="entry name" value="P-loop containing nucleotide triphosphate hydrolases"/>
    <property type="match status" value="1"/>
</dbReference>
<dbReference type="Pfam" id="PF00005">
    <property type="entry name" value="ABC_tran"/>
    <property type="match status" value="1"/>
</dbReference>
<evidence type="ECO:0000259" key="5">
    <source>
        <dbReference type="PROSITE" id="PS50893"/>
    </source>
</evidence>
<dbReference type="RefSeq" id="WP_010788372.1">
    <property type="nucleotide sequence ID" value="NC_014639.1"/>
</dbReference>
<reference evidence="6 7" key="1">
    <citation type="journal article" date="2011" name="Front. Microbiol.">
        <title>Genomic signatures of strain selection and enhancement in Bacillus atrophaeus var. globigii, a historical biowarfare simulant.</title>
        <authorList>
            <person name="Gibbons H.S."/>
            <person name="Broomall S.M."/>
            <person name="McNew L.A."/>
            <person name="Daligault H."/>
            <person name="Chapman C."/>
            <person name="Bruce D."/>
            <person name="Karavis M."/>
            <person name="Krepps M."/>
            <person name="McGregor P.A."/>
            <person name="Hong C."/>
            <person name="Park K.H."/>
            <person name="Akmal A."/>
            <person name="Feldman A."/>
            <person name="Lin J.S."/>
            <person name="Chang W.E."/>
            <person name="Higgs B.W."/>
            <person name="Demirev P."/>
            <person name="Lindquist J."/>
            <person name="Liem A."/>
            <person name="Fochler E."/>
            <person name="Read T.D."/>
            <person name="Tapia R."/>
            <person name="Johnson S."/>
            <person name="Bishop-Lilly K.A."/>
            <person name="Detter C."/>
            <person name="Han C."/>
            <person name="Sozhamannan S."/>
            <person name="Rosenzweig C.N."/>
            <person name="Skowronski E.W."/>
        </authorList>
    </citation>
    <scope>NUCLEOTIDE SEQUENCE [LARGE SCALE GENOMIC DNA]</scope>
    <source>
        <strain evidence="6 7">1942</strain>
    </source>
</reference>
<dbReference type="PROSITE" id="PS50893">
    <property type="entry name" value="ABC_TRANSPORTER_2"/>
    <property type="match status" value="1"/>
</dbReference>
<dbReference type="InterPro" id="IPR013563">
    <property type="entry name" value="Oligopep_ABC_C"/>
</dbReference>
<protein>
    <submittedName>
        <fullName evidence="6">Cell wall oligopeptide ABC transporter (ATP binding protein)</fullName>
    </submittedName>
</protein>
<gene>
    <name evidence="6" type="ordered locus">BATR1942_04185</name>
</gene>
<name>A0ABN3ZC44_BACA1</name>
<keyword evidence="7" id="KW-1185">Reference proteome</keyword>
<dbReference type="InterPro" id="IPR050319">
    <property type="entry name" value="ABC_transp_ATP-bind"/>
</dbReference>
<dbReference type="SMART" id="SM00382">
    <property type="entry name" value="AAA"/>
    <property type="match status" value="1"/>
</dbReference>
<dbReference type="Proteomes" id="UP000006867">
    <property type="component" value="Chromosome"/>
</dbReference>
<evidence type="ECO:0000256" key="1">
    <source>
        <dbReference type="ARBA" id="ARBA00005417"/>
    </source>
</evidence>
<dbReference type="NCBIfam" id="TIGR01727">
    <property type="entry name" value="oligo_HPY"/>
    <property type="match status" value="1"/>
</dbReference>
<keyword evidence="2" id="KW-0813">Transport</keyword>